<dbReference type="Proteomes" id="UP000092565">
    <property type="component" value="Chromosome"/>
</dbReference>
<accession>A0A1B0ZLI7</accession>
<dbReference type="InterPro" id="IPR009506">
    <property type="entry name" value="YjiS-like"/>
</dbReference>
<proteinExistence type="predicted"/>
<name>A0A1B0ZLI7_9RHOB</name>
<evidence type="ECO:0000313" key="3">
    <source>
        <dbReference type="Proteomes" id="UP000092565"/>
    </source>
</evidence>
<organism evidence="2 3">
    <name type="scientific">Phaeobacter gallaeciensis</name>
    <dbReference type="NCBI Taxonomy" id="60890"/>
    <lineage>
        <taxon>Bacteria</taxon>
        <taxon>Pseudomonadati</taxon>
        <taxon>Pseudomonadota</taxon>
        <taxon>Alphaproteobacteria</taxon>
        <taxon>Rhodobacterales</taxon>
        <taxon>Roseobacteraceae</taxon>
        <taxon>Phaeobacter</taxon>
    </lineage>
</organism>
<evidence type="ECO:0000259" key="1">
    <source>
        <dbReference type="Pfam" id="PF06568"/>
    </source>
</evidence>
<dbReference type="AlphaFoldDB" id="A0A1B0ZLI7"/>
<dbReference type="Pfam" id="PF06568">
    <property type="entry name" value="YjiS-like"/>
    <property type="match status" value="1"/>
</dbReference>
<feature type="domain" description="YjiS-like" evidence="1">
    <location>
        <begin position="52"/>
        <end position="84"/>
    </location>
</feature>
<reference evidence="2 3" key="1">
    <citation type="submission" date="2016-04" db="EMBL/GenBank/DDBJ databases">
        <authorList>
            <person name="Evans L.H."/>
            <person name="Alamgir A."/>
            <person name="Owens N."/>
            <person name="Weber N.D."/>
            <person name="Virtaneva K."/>
            <person name="Barbian K."/>
            <person name="Babar A."/>
            <person name="Rosenke K."/>
        </authorList>
    </citation>
    <scope>NUCLEOTIDE SEQUENCE [LARGE SCALE GENOMIC DNA]</scope>
    <source>
        <strain evidence="2 3">JL2886</strain>
    </source>
</reference>
<gene>
    <name evidence="2" type="ORF">JL2886_00078</name>
</gene>
<sequence>MIVPTTQDCINTIKDLTMTQHATPAHTSITFLTNQPTLPVLAQVAVTFAVLMTKWSVRQRSRKQLRHLTPEQLQDIGLSREDAHYEATLPFWRP</sequence>
<dbReference type="EMBL" id="CP015124">
    <property type="protein sequence ID" value="ANP35014.1"/>
    <property type="molecule type" value="Genomic_DNA"/>
</dbReference>
<evidence type="ECO:0000313" key="2">
    <source>
        <dbReference type="EMBL" id="ANP35014.1"/>
    </source>
</evidence>
<protein>
    <recommendedName>
        <fullName evidence="1">YjiS-like domain-containing protein</fullName>
    </recommendedName>
</protein>
<keyword evidence="3" id="KW-1185">Reference proteome</keyword>